<dbReference type="RefSeq" id="WP_013253293.1">
    <property type="nucleotide sequence ID" value="NC_014364.1"/>
</dbReference>
<dbReference type="PROSITE" id="PS50994">
    <property type="entry name" value="INTEGRASE"/>
    <property type="match status" value="1"/>
</dbReference>
<dbReference type="InterPro" id="IPR048020">
    <property type="entry name" value="Transpos_IS3"/>
</dbReference>
<dbReference type="KEGG" id="ssm:Spirs_4041"/>
<dbReference type="STRING" id="573413.Spirs_0689"/>
<feature type="domain" description="Integrase catalytic" evidence="2">
    <location>
        <begin position="123"/>
        <end position="286"/>
    </location>
</feature>
<feature type="region of interest" description="Disordered" evidence="1">
    <location>
        <begin position="33"/>
        <end position="53"/>
    </location>
</feature>
<evidence type="ECO:0000313" key="4">
    <source>
        <dbReference type="EMBL" id="ADK83123.1"/>
    </source>
</evidence>
<protein>
    <submittedName>
        <fullName evidence="4">Integrase catalytic region</fullName>
    </submittedName>
</protein>
<dbReference type="PANTHER" id="PTHR46889">
    <property type="entry name" value="TRANSPOSASE INSF FOR INSERTION SEQUENCE IS3B-RELATED"/>
    <property type="match status" value="1"/>
</dbReference>
<organism evidence="4 5">
    <name type="scientific">Sediminispirochaeta smaragdinae (strain DSM 11293 / JCM 15392 / SEBR 4228)</name>
    <name type="common">Spirochaeta smaragdinae</name>
    <dbReference type="NCBI Taxonomy" id="573413"/>
    <lineage>
        <taxon>Bacteria</taxon>
        <taxon>Pseudomonadati</taxon>
        <taxon>Spirochaetota</taxon>
        <taxon>Spirochaetia</taxon>
        <taxon>Spirochaetales</taxon>
        <taxon>Spirochaetaceae</taxon>
        <taxon>Sediminispirochaeta</taxon>
    </lineage>
</organism>
<reference evidence="4" key="2">
    <citation type="submission" date="2010-07" db="EMBL/GenBank/DDBJ databases">
        <title>The complete genome of Spirochaeta smaragdinae DSM 11293.</title>
        <authorList>
            <consortium name="US DOE Joint Genome Institute (JGI-PGF)"/>
            <person name="Lucas S."/>
            <person name="Copeland A."/>
            <person name="Lapidus A."/>
            <person name="Dalin E."/>
            <person name="Tice H."/>
            <person name="Bruce D."/>
            <person name="Goodwin L."/>
            <person name="Pitluck S."/>
            <person name="Kyrpides N."/>
            <person name="Mavromatis K."/>
            <person name="Ivanova N."/>
            <person name="Chertkov O."/>
            <person name="Detter J.C."/>
            <person name="Tapia R."/>
            <person name="Han C."/>
            <person name="Larimer F."/>
            <person name="Land M."/>
            <person name="Hauser L."/>
            <person name="Markowitz V."/>
            <person name="Cheng J.-F."/>
            <person name="Hugenholtz P."/>
            <person name="Woyke T."/>
            <person name="Wu D."/>
            <person name="Spring S."/>
            <person name="Schroeder M."/>
            <person name="Brambilla E."/>
            <person name="Klenk H.-P."/>
            <person name="Eisen J.A."/>
        </authorList>
    </citation>
    <scope>NUCLEOTIDE SEQUENCE</scope>
    <source>
        <strain evidence="4">DSM 11293</strain>
    </source>
</reference>
<evidence type="ECO:0000256" key="1">
    <source>
        <dbReference type="SAM" id="MobiDB-lite"/>
    </source>
</evidence>
<evidence type="ECO:0000313" key="3">
    <source>
        <dbReference type="EMBL" id="ADK79829.1"/>
    </source>
</evidence>
<evidence type="ECO:0000313" key="5">
    <source>
        <dbReference type="Proteomes" id="UP000002318"/>
    </source>
</evidence>
<dbReference type="HOGENOM" id="CLU_043663_1_0_12"/>
<dbReference type="InterPro" id="IPR001584">
    <property type="entry name" value="Integrase_cat-core"/>
</dbReference>
<dbReference type="Proteomes" id="UP000002318">
    <property type="component" value="Chromosome"/>
</dbReference>
<evidence type="ECO:0000259" key="2">
    <source>
        <dbReference type="PROSITE" id="PS50994"/>
    </source>
</evidence>
<dbReference type="eggNOG" id="COG2801">
    <property type="taxonomic scope" value="Bacteria"/>
</dbReference>
<feature type="compositionally biased region" description="Basic and acidic residues" evidence="1">
    <location>
        <begin position="33"/>
        <end position="42"/>
    </location>
</feature>
<dbReference type="InterPro" id="IPR050900">
    <property type="entry name" value="Transposase_IS3/IS150/IS904"/>
</dbReference>
<dbReference type="SUPFAM" id="SSF53098">
    <property type="entry name" value="Ribonuclease H-like"/>
    <property type="match status" value="1"/>
</dbReference>
<proteinExistence type="predicted"/>
<reference evidence="4 5" key="1">
    <citation type="journal article" date="2010" name="Stand. Genomic Sci.">
        <title>Complete genome sequence of Spirochaeta smaragdinae type strain (SEBR 4228).</title>
        <authorList>
            <person name="Mavromatis K."/>
            <person name="Yasawong M."/>
            <person name="Chertkov O."/>
            <person name="Lapidus A."/>
            <person name="Lucas S."/>
            <person name="Nolan M."/>
            <person name="Del Rio T.G."/>
            <person name="Tice H."/>
            <person name="Cheng J.F."/>
            <person name="Pitluck S."/>
            <person name="Liolios K."/>
            <person name="Ivanova N."/>
            <person name="Tapia R."/>
            <person name="Han C."/>
            <person name="Bruce D."/>
            <person name="Goodwin L."/>
            <person name="Pati A."/>
            <person name="Chen A."/>
            <person name="Palaniappan K."/>
            <person name="Land M."/>
            <person name="Hauser L."/>
            <person name="Chang Y.J."/>
            <person name="Jeffries C.D."/>
            <person name="Detter J.C."/>
            <person name="Rohde M."/>
            <person name="Brambilla E."/>
            <person name="Spring S."/>
            <person name="Goker M."/>
            <person name="Sikorski J."/>
            <person name="Woyke T."/>
            <person name="Bristow J."/>
            <person name="Eisen J.A."/>
            <person name="Markowitz V."/>
            <person name="Hugenholtz P."/>
            <person name="Klenk H.P."/>
            <person name="Kyrpides N.C."/>
        </authorList>
    </citation>
    <scope>NUCLEOTIDE SEQUENCE [LARGE SCALE GENOMIC DNA]</scope>
    <source>
        <strain evidence="4">DSM 11293</strain>
        <strain evidence="5">DSM 11293 / JCM 15392 / SEBR 4228</strain>
    </source>
</reference>
<sequence length="349" mass="40255">MLSAVHDVVQAGARKKECCRMIGISAKTLENWKNHGTTDRRKGASKKVPRKLSEQERQQILEACNSERFKDMTPNQIVPILAQEGFYYASESTLYRILKEENKLHHRENTKPQRNVSNPPELVATAPNQVWSWDITWLPTAVRGIFLFAYVIIDIYDKSIVGWEIHEREDAALARDLFHRLSTRMNLKGVHLHSDNGSPMKGLSLLALLYMLGVRYSFSRPRVSNDNPFIESFFKTLKYTTGYPGRFRNIDHARNWMADFIDWYNYHHLHSALGYITPNEKRTGKDSELFKRRNATMEAARNSHAERWGKRSVRKWTPSNVVVLNPGKNYEGQSSTEGKKSSQNISKSA</sequence>
<dbReference type="Pfam" id="PF13683">
    <property type="entry name" value="rve_3"/>
    <property type="match status" value="1"/>
</dbReference>
<dbReference type="KEGG" id="ssm:Spirs_0689"/>
<dbReference type="EMBL" id="CP002116">
    <property type="protein sequence ID" value="ADK83123.1"/>
    <property type="molecule type" value="Genomic_DNA"/>
</dbReference>
<dbReference type="AlphaFoldDB" id="E1R9F4"/>
<keyword evidence="5" id="KW-1185">Reference proteome</keyword>
<dbReference type="GO" id="GO:0003676">
    <property type="term" value="F:nucleic acid binding"/>
    <property type="evidence" value="ECO:0007669"/>
    <property type="project" value="InterPro"/>
</dbReference>
<gene>
    <name evidence="3" type="ordered locus">Spirs_0689</name>
    <name evidence="4" type="ordered locus">Spirs_4041</name>
</gene>
<feature type="compositionally biased region" description="Polar residues" evidence="1">
    <location>
        <begin position="331"/>
        <end position="349"/>
    </location>
</feature>
<dbReference type="GO" id="GO:0015074">
    <property type="term" value="P:DNA integration"/>
    <property type="evidence" value="ECO:0007669"/>
    <property type="project" value="InterPro"/>
</dbReference>
<feature type="region of interest" description="Disordered" evidence="1">
    <location>
        <begin position="324"/>
        <end position="349"/>
    </location>
</feature>
<name>E1R9F4_SEDSS</name>
<accession>E1R9F4</accession>
<dbReference type="Pfam" id="PF13565">
    <property type="entry name" value="HTH_32"/>
    <property type="match status" value="1"/>
</dbReference>
<dbReference type="EMBL" id="CP002116">
    <property type="protein sequence ID" value="ADK79829.1"/>
    <property type="molecule type" value="Genomic_DNA"/>
</dbReference>
<dbReference type="PANTHER" id="PTHR46889:SF5">
    <property type="entry name" value="INTEGRASE PROTEIN"/>
    <property type="match status" value="1"/>
</dbReference>
<dbReference type="Gene3D" id="3.30.420.10">
    <property type="entry name" value="Ribonuclease H-like superfamily/Ribonuclease H"/>
    <property type="match status" value="1"/>
</dbReference>
<dbReference type="NCBIfam" id="NF033516">
    <property type="entry name" value="transpos_IS3"/>
    <property type="match status" value="1"/>
</dbReference>
<dbReference type="InterPro" id="IPR009057">
    <property type="entry name" value="Homeodomain-like_sf"/>
</dbReference>
<dbReference type="InterPro" id="IPR012337">
    <property type="entry name" value="RNaseH-like_sf"/>
</dbReference>
<dbReference type="InterPro" id="IPR036397">
    <property type="entry name" value="RNaseH_sf"/>
</dbReference>
<dbReference type="SUPFAM" id="SSF46689">
    <property type="entry name" value="Homeodomain-like"/>
    <property type="match status" value="1"/>
</dbReference>